<dbReference type="InterPro" id="IPR001611">
    <property type="entry name" value="Leu-rich_rpt"/>
</dbReference>
<evidence type="ECO:0000313" key="27">
    <source>
        <dbReference type="EMBL" id="CAA0809800.1"/>
    </source>
</evidence>
<evidence type="ECO:0000256" key="18">
    <source>
        <dbReference type="ARBA" id="ARBA00023136"/>
    </source>
</evidence>
<keyword evidence="28" id="KW-1185">Reference proteome</keyword>
<dbReference type="InterPro" id="IPR013210">
    <property type="entry name" value="LRR_N_plant-typ"/>
</dbReference>
<evidence type="ECO:0000256" key="24">
    <source>
        <dbReference type="SAM" id="Phobius"/>
    </source>
</evidence>
<dbReference type="PANTHER" id="PTHR27008:SF585">
    <property type="entry name" value="PROTEIN KINASE DOMAIN-CONTAINING PROTEIN"/>
    <property type="match status" value="1"/>
</dbReference>
<dbReference type="SUPFAM" id="SSF56112">
    <property type="entry name" value="Protein kinase-like (PK-like)"/>
    <property type="match status" value="1"/>
</dbReference>
<dbReference type="GO" id="GO:0004674">
    <property type="term" value="F:protein serine/threonine kinase activity"/>
    <property type="evidence" value="ECO:0007669"/>
    <property type="project" value="UniProtKB-KW"/>
</dbReference>
<dbReference type="GO" id="GO:0005524">
    <property type="term" value="F:ATP binding"/>
    <property type="evidence" value="ECO:0007669"/>
    <property type="project" value="UniProtKB-UniRule"/>
</dbReference>
<comment type="similarity">
    <text evidence="3">Belongs to the protein kinase superfamily. Ser/Thr protein kinase family.</text>
</comment>
<protein>
    <recommendedName>
        <fullName evidence="5">non-specific serine/threonine protein kinase</fullName>
        <ecNumber evidence="5">2.7.11.1</ecNumber>
    </recommendedName>
</protein>
<keyword evidence="7" id="KW-0723">Serine/threonine-protein kinase</keyword>
<dbReference type="SMART" id="SM00220">
    <property type="entry name" value="S_TKc"/>
    <property type="match status" value="1"/>
</dbReference>
<keyword evidence="16 23" id="KW-0067">ATP-binding</keyword>
<evidence type="ECO:0000256" key="7">
    <source>
        <dbReference type="ARBA" id="ARBA00022527"/>
    </source>
</evidence>
<name>A0A9N7MKH3_STRHE</name>
<feature type="chain" id="PRO_5040139741" description="non-specific serine/threonine protein kinase" evidence="25">
    <location>
        <begin position="29"/>
        <end position="1131"/>
    </location>
</feature>
<dbReference type="PANTHER" id="PTHR27008">
    <property type="entry name" value="OS04G0122200 PROTEIN"/>
    <property type="match status" value="1"/>
</dbReference>
<evidence type="ECO:0000256" key="20">
    <source>
        <dbReference type="ARBA" id="ARBA00023180"/>
    </source>
</evidence>
<comment type="subcellular location">
    <subcellularLocation>
        <location evidence="1">Cell membrane</location>
        <topology evidence="1">Single-pass membrane protein</topology>
    </subcellularLocation>
    <subcellularLocation>
        <location evidence="2">Membrane</location>
        <topology evidence="2">Single-pass type I membrane protein</topology>
    </subcellularLocation>
</comment>
<gene>
    <name evidence="27" type="ORF">SHERM_11711</name>
</gene>
<comment type="caution">
    <text evidence="27">The sequence shown here is derived from an EMBL/GenBank/DDBJ whole genome shotgun (WGS) entry which is preliminary data.</text>
</comment>
<evidence type="ECO:0000256" key="15">
    <source>
        <dbReference type="ARBA" id="ARBA00022777"/>
    </source>
</evidence>
<keyword evidence="6" id="KW-1003">Cell membrane</keyword>
<dbReference type="AlphaFoldDB" id="A0A9N7MKH3"/>
<sequence>MENNTFFIFSALLIILSIINSSNKPSLASRTPLLNSTTDKNALIQFKTFITSDPHHILATNWSTDTSSSVCQWIGVSCSTKHNNRVTGFSISGFGLRGTLSPYLGNLTFLTYLDISYNNFTGPIPRELSRLRRLRSIDIGFNSFAGQIPTWFGAFPQLEIMRLTNNTFTGSIPQEWSLLQRLRLIDMENNSLTGQIPVGFGALPQLELLNLRNNKLNGKIPEEIGNCSSLQILYLSVNQLTGSIPYIIFNLSSIREIRAPHNYLSGTLPSDMCNNLPNLTLFAVGNNQLEGSIPPNIGNCTNLEVLSLSANRFNGEIPSEIARLSMLRLLYLGGNEFKGNLPKELSKLAFLEEFYVSFNQLSGSIPPWIFNVSTLKILSLPFNRFDGILPLSPELSLTNLQELYLSSNELNGEIPISITNASNLNILELSKNSFSGTIPNLGSLRLLRRLHIGKNFLSGLGFISSLATCQFLEDLVISLNPLNGILPNSIGNLSKSLTNFRAGGCNINGVIPSAIGELIGLQLLDLRVNQITGVIPPTLGKLNRLQRLYLDVNQLHGFIPQHICGMSNIGELSLVVNNLTGPIPECFGELKSLRTISLGFNKLNSSIPLNLWNLKDLLFLDLPSNRLSGQLPNEIAGLRQLSRLDLSYNQFSGDIPRSIDGCESLTSLNLSDNKFERSIPPSLGNIRNLMALDLSNNSLSGPIPESLEGLKFLQYFNVSYNKLEGMIPTGGPFVNISAQSFLHNSALCGDQRFQVPPCIGNNLKNSRLKKVGRLMKYIVPTFISVIVLTAIILFVFVRTRKPKRGLAPTDDISLGVTWRRISYIELVRGTDDFSETNLLGNGSFGSVFKAVLSDGLNVAVKVFNSQLERAIRSFDTECEILSSIRHRNLVQIIGCCSNSEFKALVLRFMPNGSLEKWLHLENCVLDFISRLQIAIDVALALEYLHFGHTIPVVHCDIKPSNVLLDEDMVAHLCDFGIAKLFDDGDNIVLTKTLGTIGYAAPEYGSGGRVSTSADVYSYGILLLEMFTSKKPTDDIFNEEMSLKEWVLEAIQENTVAKIVGPNLLASEDQNFHAKEECFSSIFGLAMRCLAVMPDERINMMETTTTLQRIKAKFVADTTNRQQYALSIISGQ</sequence>
<keyword evidence="18 24" id="KW-0472">Membrane</keyword>
<comment type="catalytic activity">
    <reaction evidence="21">
        <text>L-threonyl-[protein] + ATP = O-phospho-L-threonyl-[protein] + ADP + H(+)</text>
        <dbReference type="Rhea" id="RHEA:46608"/>
        <dbReference type="Rhea" id="RHEA-COMP:11060"/>
        <dbReference type="Rhea" id="RHEA-COMP:11605"/>
        <dbReference type="ChEBI" id="CHEBI:15378"/>
        <dbReference type="ChEBI" id="CHEBI:30013"/>
        <dbReference type="ChEBI" id="CHEBI:30616"/>
        <dbReference type="ChEBI" id="CHEBI:61977"/>
        <dbReference type="ChEBI" id="CHEBI:456216"/>
        <dbReference type="EC" id="2.7.11.1"/>
    </reaction>
</comment>
<keyword evidence="14 23" id="KW-0547">Nucleotide-binding</keyword>
<keyword evidence="13" id="KW-0677">Repeat</keyword>
<dbReference type="InterPro" id="IPR003591">
    <property type="entry name" value="Leu-rich_rpt_typical-subtyp"/>
</dbReference>
<evidence type="ECO:0000256" key="19">
    <source>
        <dbReference type="ARBA" id="ARBA00023170"/>
    </source>
</evidence>
<dbReference type="GO" id="GO:0006952">
    <property type="term" value="P:defense response"/>
    <property type="evidence" value="ECO:0007669"/>
    <property type="project" value="UniProtKB-ARBA"/>
</dbReference>
<keyword evidence="8" id="KW-0597">Phosphoprotein</keyword>
<dbReference type="FunFam" id="3.30.200.20:FF:000661">
    <property type="entry name" value="Serine-threonine protein kinase plant-type"/>
    <property type="match status" value="1"/>
</dbReference>
<keyword evidence="11 24" id="KW-0812">Transmembrane</keyword>
<dbReference type="GO" id="GO:0005886">
    <property type="term" value="C:plasma membrane"/>
    <property type="evidence" value="ECO:0007669"/>
    <property type="project" value="UniProtKB-SubCell"/>
</dbReference>
<evidence type="ECO:0000256" key="23">
    <source>
        <dbReference type="PROSITE-ProRule" id="PRU10141"/>
    </source>
</evidence>
<dbReference type="SUPFAM" id="SSF52058">
    <property type="entry name" value="L domain-like"/>
    <property type="match status" value="1"/>
</dbReference>
<keyword evidence="19 27" id="KW-0675">Receptor</keyword>
<evidence type="ECO:0000259" key="26">
    <source>
        <dbReference type="PROSITE" id="PS50011"/>
    </source>
</evidence>
<evidence type="ECO:0000256" key="21">
    <source>
        <dbReference type="ARBA" id="ARBA00047899"/>
    </source>
</evidence>
<comment type="similarity">
    <text evidence="4">Belongs to the RLP family.</text>
</comment>
<proteinExistence type="inferred from homology"/>
<dbReference type="SMART" id="SM00369">
    <property type="entry name" value="LRR_TYP"/>
    <property type="match status" value="11"/>
</dbReference>
<evidence type="ECO:0000256" key="8">
    <source>
        <dbReference type="ARBA" id="ARBA00022553"/>
    </source>
</evidence>
<organism evidence="27 28">
    <name type="scientific">Striga hermonthica</name>
    <name type="common">Purple witchweed</name>
    <name type="synonym">Buchnera hermonthica</name>
    <dbReference type="NCBI Taxonomy" id="68872"/>
    <lineage>
        <taxon>Eukaryota</taxon>
        <taxon>Viridiplantae</taxon>
        <taxon>Streptophyta</taxon>
        <taxon>Embryophyta</taxon>
        <taxon>Tracheophyta</taxon>
        <taxon>Spermatophyta</taxon>
        <taxon>Magnoliopsida</taxon>
        <taxon>eudicotyledons</taxon>
        <taxon>Gunneridae</taxon>
        <taxon>Pentapetalae</taxon>
        <taxon>asterids</taxon>
        <taxon>lamiids</taxon>
        <taxon>Lamiales</taxon>
        <taxon>Orobanchaceae</taxon>
        <taxon>Buchnereae</taxon>
        <taxon>Striga</taxon>
    </lineage>
</organism>
<evidence type="ECO:0000256" key="3">
    <source>
        <dbReference type="ARBA" id="ARBA00008684"/>
    </source>
</evidence>
<keyword evidence="9" id="KW-0433">Leucine-rich repeat</keyword>
<dbReference type="InterPro" id="IPR032675">
    <property type="entry name" value="LRR_dom_sf"/>
</dbReference>
<evidence type="ECO:0000256" key="13">
    <source>
        <dbReference type="ARBA" id="ARBA00022737"/>
    </source>
</evidence>
<dbReference type="Pfam" id="PF00069">
    <property type="entry name" value="Pkinase"/>
    <property type="match status" value="1"/>
</dbReference>
<dbReference type="Proteomes" id="UP001153555">
    <property type="component" value="Unassembled WGS sequence"/>
</dbReference>
<evidence type="ECO:0000256" key="17">
    <source>
        <dbReference type="ARBA" id="ARBA00022989"/>
    </source>
</evidence>
<keyword evidence="12 25" id="KW-0732">Signal</keyword>
<dbReference type="PROSITE" id="PS00108">
    <property type="entry name" value="PROTEIN_KINASE_ST"/>
    <property type="match status" value="1"/>
</dbReference>
<keyword evidence="20" id="KW-0325">Glycoprotein</keyword>
<dbReference type="InterPro" id="IPR008271">
    <property type="entry name" value="Ser/Thr_kinase_AS"/>
</dbReference>
<accession>A0A9N7MKH3</accession>
<evidence type="ECO:0000256" key="1">
    <source>
        <dbReference type="ARBA" id="ARBA00004162"/>
    </source>
</evidence>
<comment type="catalytic activity">
    <reaction evidence="22">
        <text>L-seryl-[protein] + ATP = O-phospho-L-seryl-[protein] + ADP + H(+)</text>
        <dbReference type="Rhea" id="RHEA:17989"/>
        <dbReference type="Rhea" id="RHEA-COMP:9863"/>
        <dbReference type="Rhea" id="RHEA-COMP:11604"/>
        <dbReference type="ChEBI" id="CHEBI:15378"/>
        <dbReference type="ChEBI" id="CHEBI:29999"/>
        <dbReference type="ChEBI" id="CHEBI:30616"/>
        <dbReference type="ChEBI" id="CHEBI:83421"/>
        <dbReference type="ChEBI" id="CHEBI:456216"/>
        <dbReference type="EC" id="2.7.11.1"/>
    </reaction>
</comment>
<dbReference type="FunFam" id="3.80.10.10:FF:000275">
    <property type="entry name" value="Leucine-rich repeat receptor-like protein kinase"/>
    <property type="match status" value="1"/>
</dbReference>
<dbReference type="EMBL" id="CACSLK010004199">
    <property type="protein sequence ID" value="CAA0809800.1"/>
    <property type="molecule type" value="Genomic_DNA"/>
</dbReference>
<dbReference type="InterPro" id="IPR051809">
    <property type="entry name" value="Plant_receptor-like_S/T_kinase"/>
</dbReference>
<reference evidence="27" key="1">
    <citation type="submission" date="2019-12" db="EMBL/GenBank/DDBJ databases">
        <authorList>
            <person name="Scholes J."/>
        </authorList>
    </citation>
    <scope>NUCLEOTIDE SEQUENCE</scope>
</reference>
<dbReference type="Gene3D" id="3.80.10.10">
    <property type="entry name" value="Ribonuclease Inhibitor"/>
    <property type="match status" value="5"/>
</dbReference>
<dbReference type="Pfam" id="PF00560">
    <property type="entry name" value="LRR_1"/>
    <property type="match status" value="7"/>
</dbReference>
<feature type="binding site" evidence="23">
    <location>
        <position position="861"/>
    </location>
    <ligand>
        <name>ATP</name>
        <dbReference type="ChEBI" id="CHEBI:30616"/>
    </ligand>
</feature>
<dbReference type="OrthoDB" id="676979at2759"/>
<dbReference type="PROSITE" id="PS00107">
    <property type="entry name" value="PROTEIN_KINASE_ATP"/>
    <property type="match status" value="1"/>
</dbReference>
<evidence type="ECO:0000256" key="25">
    <source>
        <dbReference type="SAM" id="SignalP"/>
    </source>
</evidence>
<dbReference type="EC" id="2.7.11.1" evidence="5"/>
<evidence type="ECO:0000256" key="2">
    <source>
        <dbReference type="ARBA" id="ARBA00004479"/>
    </source>
</evidence>
<dbReference type="GO" id="GO:0051707">
    <property type="term" value="P:response to other organism"/>
    <property type="evidence" value="ECO:0007669"/>
    <property type="project" value="UniProtKB-ARBA"/>
</dbReference>
<keyword evidence="15 27" id="KW-0418">Kinase</keyword>
<dbReference type="Pfam" id="PF08263">
    <property type="entry name" value="LRRNT_2"/>
    <property type="match status" value="1"/>
</dbReference>
<evidence type="ECO:0000256" key="6">
    <source>
        <dbReference type="ARBA" id="ARBA00022475"/>
    </source>
</evidence>
<dbReference type="FunFam" id="1.10.510.10:FF:000358">
    <property type="entry name" value="Putative leucine-rich repeat receptor-like serine/threonine-protein kinase"/>
    <property type="match status" value="1"/>
</dbReference>
<evidence type="ECO:0000313" key="28">
    <source>
        <dbReference type="Proteomes" id="UP001153555"/>
    </source>
</evidence>
<evidence type="ECO:0000256" key="4">
    <source>
        <dbReference type="ARBA" id="ARBA00009592"/>
    </source>
</evidence>
<dbReference type="Pfam" id="PF13855">
    <property type="entry name" value="LRR_8"/>
    <property type="match status" value="2"/>
</dbReference>
<feature type="transmembrane region" description="Helical" evidence="24">
    <location>
        <begin position="777"/>
        <end position="797"/>
    </location>
</feature>
<dbReference type="InterPro" id="IPR011009">
    <property type="entry name" value="Kinase-like_dom_sf"/>
</dbReference>
<dbReference type="Gene3D" id="3.30.200.20">
    <property type="entry name" value="Phosphorylase Kinase, domain 1"/>
    <property type="match status" value="1"/>
</dbReference>
<dbReference type="PROSITE" id="PS50011">
    <property type="entry name" value="PROTEIN_KINASE_DOM"/>
    <property type="match status" value="1"/>
</dbReference>
<dbReference type="InterPro" id="IPR017441">
    <property type="entry name" value="Protein_kinase_ATP_BS"/>
</dbReference>
<dbReference type="SUPFAM" id="SSF52047">
    <property type="entry name" value="RNI-like"/>
    <property type="match status" value="1"/>
</dbReference>
<dbReference type="InterPro" id="IPR000719">
    <property type="entry name" value="Prot_kinase_dom"/>
</dbReference>
<keyword evidence="17 24" id="KW-1133">Transmembrane helix</keyword>
<dbReference type="Gene3D" id="1.10.510.10">
    <property type="entry name" value="Transferase(Phosphotransferase) domain 1"/>
    <property type="match status" value="1"/>
</dbReference>
<evidence type="ECO:0000256" key="5">
    <source>
        <dbReference type="ARBA" id="ARBA00012513"/>
    </source>
</evidence>
<evidence type="ECO:0000256" key="10">
    <source>
        <dbReference type="ARBA" id="ARBA00022679"/>
    </source>
</evidence>
<evidence type="ECO:0000256" key="9">
    <source>
        <dbReference type="ARBA" id="ARBA00022614"/>
    </source>
</evidence>
<evidence type="ECO:0000256" key="22">
    <source>
        <dbReference type="ARBA" id="ARBA00048679"/>
    </source>
</evidence>
<evidence type="ECO:0000256" key="12">
    <source>
        <dbReference type="ARBA" id="ARBA00022729"/>
    </source>
</evidence>
<feature type="signal peptide" evidence="25">
    <location>
        <begin position="1"/>
        <end position="28"/>
    </location>
</feature>
<evidence type="ECO:0000256" key="14">
    <source>
        <dbReference type="ARBA" id="ARBA00022741"/>
    </source>
</evidence>
<dbReference type="CDD" id="cd14066">
    <property type="entry name" value="STKc_IRAK"/>
    <property type="match status" value="1"/>
</dbReference>
<keyword evidence="10" id="KW-0808">Transferase</keyword>
<dbReference type="FunFam" id="3.80.10.10:FF:000095">
    <property type="entry name" value="LRR receptor-like serine/threonine-protein kinase GSO1"/>
    <property type="match status" value="1"/>
</dbReference>
<evidence type="ECO:0000256" key="11">
    <source>
        <dbReference type="ARBA" id="ARBA00022692"/>
    </source>
</evidence>
<feature type="domain" description="Protein kinase" evidence="26">
    <location>
        <begin position="833"/>
        <end position="1114"/>
    </location>
</feature>
<dbReference type="FunFam" id="3.80.10.10:FF:000383">
    <property type="entry name" value="Leucine-rich repeat receptor protein kinase EMS1"/>
    <property type="match status" value="2"/>
</dbReference>
<evidence type="ECO:0000256" key="16">
    <source>
        <dbReference type="ARBA" id="ARBA00022840"/>
    </source>
</evidence>